<keyword evidence="4" id="KW-1185">Reference proteome</keyword>
<organism evidence="3 4">
    <name type="scientific">Linum trigynum</name>
    <dbReference type="NCBI Taxonomy" id="586398"/>
    <lineage>
        <taxon>Eukaryota</taxon>
        <taxon>Viridiplantae</taxon>
        <taxon>Streptophyta</taxon>
        <taxon>Embryophyta</taxon>
        <taxon>Tracheophyta</taxon>
        <taxon>Spermatophyta</taxon>
        <taxon>Magnoliopsida</taxon>
        <taxon>eudicotyledons</taxon>
        <taxon>Gunneridae</taxon>
        <taxon>Pentapetalae</taxon>
        <taxon>rosids</taxon>
        <taxon>fabids</taxon>
        <taxon>Malpighiales</taxon>
        <taxon>Linaceae</taxon>
        <taxon>Linum</taxon>
    </lineage>
</organism>
<proteinExistence type="predicted"/>
<reference evidence="3 4" key="1">
    <citation type="submission" date="2024-04" db="EMBL/GenBank/DDBJ databases">
        <authorList>
            <person name="Fracassetti M."/>
        </authorList>
    </citation>
    <scope>NUCLEOTIDE SEQUENCE [LARGE SCALE GENOMIC DNA]</scope>
</reference>
<feature type="compositionally biased region" description="Basic and acidic residues" evidence="2">
    <location>
        <begin position="255"/>
        <end position="266"/>
    </location>
</feature>
<evidence type="ECO:0000256" key="1">
    <source>
        <dbReference type="SAM" id="Coils"/>
    </source>
</evidence>
<evidence type="ECO:0000313" key="3">
    <source>
        <dbReference type="EMBL" id="CAL1354625.1"/>
    </source>
</evidence>
<name>A0AAV2CDQ4_9ROSI</name>
<feature type="region of interest" description="Disordered" evidence="2">
    <location>
        <begin position="101"/>
        <end position="134"/>
    </location>
</feature>
<evidence type="ECO:0000313" key="4">
    <source>
        <dbReference type="Proteomes" id="UP001497516"/>
    </source>
</evidence>
<evidence type="ECO:0000256" key="2">
    <source>
        <dbReference type="SAM" id="MobiDB-lite"/>
    </source>
</evidence>
<protein>
    <submittedName>
        <fullName evidence="3">Uncharacterized protein</fullName>
    </submittedName>
</protein>
<feature type="region of interest" description="Disordered" evidence="2">
    <location>
        <begin position="279"/>
        <end position="302"/>
    </location>
</feature>
<keyword evidence="1" id="KW-0175">Coiled coil</keyword>
<gene>
    <name evidence="3" type="ORF">LTRI10_LOCUS2426</name>
</gene>
<feature type="compositionally biased region" description="Basic and acidic residues" evidence="2">
    <location>
        <begin position="293"/>
        <end position="302"/>
    </location>
</feature>
<feature type="coiled-coil region" evidence="1">
    <location>
        <begin position="151"/>
        <end position="178"/>
    </location>
</feature>
<accession>A0AAV2CDQ4</accession>
<feature type="region of interest" description="Disordered" evidence="2">
    <location>
        <begin position="211"/>
        <end position="266"/>
    </location>
</feature>
<dbReference type="AlphaFoldDB" id="A0AAV2CDQ4"/>
<sequence length="379" mass="40660">MMAGLEELLAKLELCAARHRATHNQPESTSKDSSASATIEDAPAIVEFAPASVEISSIDAASQLDPQPTIIDAASSPPVAKITAVPTQPALEDEGPYAEIEDEHQPRTPTIILDSASPFNTKDEPSPKPQRSKSVVTIIPTALVSMQMTHISTTAALIAELENRAEKLAELLPLIDNDLGVETTTVISSSKTNPPATRAAAAPPWTLEPKEEVKEKGGDFSSSRAIREPSGGIRSPIAMGEEASRAAPVAATKAKRAEPGNDEPETRIRLLAASAAPTNGEERKMMEMSGWPPDRRTGGFPPRKDDYEEEVKSWLKKIAGFGSPFNHWEDHWLPKKEAAPEMEKTTDATGFGERLKMISVVASLVVTKGEMMDSIGPSC</sequence>
<dbReference type="Proteomes" id="UP001497516">
    <property type="component" value="Chromosome 1"/>
</dbReference>
<dbReference type="EMBL" id="OZ034813">
    <property type="protein sequence ID" value="CAL1354625.1"/>
    <property type="molecule type" value="Genomic_DNA"/>
</dbReference>